<keyword evidence="3" id="KW-1185">Reference proteome</keyword>
<dbReference type="Proteomes" id="UP000604046">
    <property type="component" value="Unassembled WGS sequence"/>
</dbReference>
<keyword evidence="1" id="KW-0812">Transmembrane</keyword>
<keyword evidence="1" id="KW-0472">Membrane</keyword>
<feature type="transmembrane region" description="Helical" evidence="1">
    <location>
        <begin position="446"/>
        <end position="469"/>
    </location>
</feature>
<feature type="transmembrane region" description="Helical" evidence="1">
    <location>
        <begin position="266"/>
        <end position="284"/>
    </location>
</feature>
<dbReference type="EMBL" id="CAJNDS010002613">
    <property type="protein sequence ID" value="CAE7545294.1"/>
    <property type="molecule type" value="Genomic_DNA"/>
</dbReference>
<dbReference type="AlphaFoldDB" id="A0A812TRH7"/>
<accession>A0A812TRH7</accession>
<comment type="caution">
    <text evidence="2">The sequence shown here is derived from an EMBL/GenBank/DDBJ whole genome shotgun (WGS) entry which is preliminary data.</text>
</comment>
<feature type="transmembrane region" description="Helical" evidence="1">
    <location>
        <begin position="169"/>
        <end position="189"/>
    </location>
</feature>
<gene>
    <name evidence="2" type="primary">Cyt-b5</name>
    <name evidence="2" type="ORF">SNAT2548_LOCUS30597</name>
</gene>
<evidence type="ECO:0000313" key="3">
    <source>
        <dbReference type="Proteomes" id="UP000604046"/>
    </source>
</evidence>
<name>A0A812TRH7_9DINO</name>
<reference evidence="2" key="1">
    <citation type="submission" date="2021-02" db="EMBL/GenBank/DDBJ databases">
        <authorList>
            <person name="Dougan E. K."/>
            <person name="Rhodes N."/>
            <person name="Thang M."/>
            <person name="Chan C."/>
        </authorList>
    </citation>
    <scope>NUCLEOTIDE SEQUENCE</scope>
</reference>
<feature type="transmembrane region" description="Helical" evidence="1">
    <location>
        <begin position="232"/>
        <end position="254"/>
    </location>
</feature>
<proteinExistence type="predicted"/>
<evidence type="ECO:0000256" key="1">
    <source>
        <dbReference type="SAM" id="Phobius"/>
    </source>
</evidence>
<sequence>MEQLGTLAPIDDGGLGMLQHAAVTARAKPIVAPSNSLSCKETLGAPINQTGGEHVRCDLTAAAFCLNWHLVVGWWIPIGHDFGGCWPLACILALLLVGRWNMQELPPPVPPIKGNKRLYPALRPVHFWCDDLPPHRYPYLAMAAAAMWLPALADYPIYDNQSVPMLPRVISFLPWWVAFMPAALCMLAMGRCSPTHRIGSAWHWASICAMIPATAAFVLTESTYTTHHRHGYRFLPASYAFVGVSLTLLALLAGCEARISSWLRKYCMLVCSGMYIAGGISKLLNNKPFLRWADGTILQYWTLCFESHSGEIPYPWFSRMLANSTAVSSLFSWATMCFELPLSIAALVGLGCFGHRAGGLGLVRVLWCIVACGFHCAVNLLWGPISASMYDIQAWLLLLLVADVCSVTSVFRAERPQETTLKTQEAQEAQERDHESLKQEAWGAQIFPILLSLLCTLLLFGWVAVALAYHFPSDDPQWPICSVPMYSMSCGVRSCPDEFRNEVWDLPLYQRLFLSLAAASMTMLRQP</sequence>
<feature type="transmembrane region" description="Helical" evidence="1">
    <location>
        <begin position="201"/>
        <end position="220"/>
    </location>
</feature>
<organism evidence="2 3">
    <name type="scientific">Symbiodinium natans</name>
    <dbReference type="NCBI Taxonomy" id="878477"/>
    <lineage>
        <taxon>Eukaryota</taxon>
        <taxon>Sar</taxon>
        <taxon>Alveolata</taxon>
        <taxon>Dinophyceae</taxon>
        <taxon>Suessiales</taxon>
        <taxon>Symbiodiniaceae</taxon>
        <taxon>Symbiodinium</taxon>
    </lineage>
</organism>
<evidence type="ECO:0000313" key="2">
    <source>
        <dbReference type="EMBL" id="CAE7545294.1"/>
    </source>
</evidence>
<feature type="transmembrane region" description="Helical" evidence="1">
    <location>
        <begin position="330"/>
        <end position="353"/>
    </location>
</feature>
<keyword evidence="1" id="KW-1133">Transmembrane helix</keyword>
<feature type="transmembrane region" description="Helical" evidence="1">
    <location>
        <begin position="394"/>
        <end position="413"/>
    </location>
</feature>
<protein>
    <submittedName>
        <fullName evidence="2">Cyt-b5 protein</fullName>
    </submittedName>
</protein>
<feature type="transmembrane region" description="Helical" evidence="1">
    <location>
        <begin position="365"/>
        <end position="382"/>
    </location>
</feature>